<feature type="coiled-coil region" evidence="1">
    <location>
        <begin position="60"/>
        <end position="94"/>
    </location>
</feature>
<comment type="caution">
    <text evidence="2">The sequence shown here is derived from an EMBL/GenBank/DDBJ whole genome shotgun (WGS) entry which is preliminary data.</text>
</comment>
<protein>
    <recommendedName>
        <fullName evidence="4">Cell division protein FtsL</fullName>
    </recommendedName>
</protein>
<accession>A0A1G1XTG8</accession>
<keyword evidence="1" id="KW-0175">Coiled coil</keyword>
<name>A0A1G1XTG8_9BACT</name>
<organism evidence="2 3">
    <name type="scientific">Candidatus Buchananbacteria bacterium RIFCSPHIGHO2_01_FULL_39_14</name>
    <dbReference type="NCBI Taxonomy" id="1797532"/>
    <lineage>
        <taxon>Bacteria</taxon>
        <taxon>Candidatus Buchananiibacteriota</taxon>
    </lineage>
</organism>
<sequence>MSKYLFMAKRNKSGPRWSRRFSLIQKRTVMPIFNQGAFKIILGVFIISLFLGYLIQVNALATKGYQIKELEKKLNELNQASADLELEALSLQSMTQVKEKVEHLGMVTVSESDYLSMTPVAIAR</sequence>
<evidence type="ECO:0000313" key="3">
    <source>
        <dbReference type="Proteomes" id="UP000178930"/>
    </source>
</evidence>
<dbReference type="STRING" id="1797532.A2729_04390"/>
<gene>
    <name evidence="2" type="ORF">A2729_04390</name>
</gene>
<dbReference type="AlphaFoldDB" id="A0A1G1XTG8"/>
<dbReference type="Proteomes" id="UP000178930">
    <property type="component" value="Unassembled WGS sequence"/>
</dbReference>
<proteinExistence type="predicted"/>
<dbReference type="EMBL" id="MHIB01000037">
    <property type="protein sequence ID" value="OGY43385.1"/>
    <property type="molecule type" value="Genomic_DNA"/>
</dbReference>
<evidence type="ECO:0008006" key="4">
    <source>
        <dbReference type="Google" id="ProtNLM"/>
    </source>
</evidence>
<evidence type="ECO:0000256" key="1">
    <source>
        <dbReference type="SAM" id="Coils"/>
    </source>
</evidence>
<evidence type="ECO:0000313" key="2">
    <source>
        <dbReference type="EMBL" id="OGY43385.1"/>
    </source>
</evidence>
<reference evidence="2 3" key="1">
    <citation type="journal article" date="2016" name="Nat. Commun.">
        <title>Thousands of microbial genomes shed light on interconnected biogeochemical processes in an aquifer system.</title>
        <authorList>
            <person name="Anantharaman K."/>
            <person name="Brown C.T."/>
            <person name="Hug L.A."/>
            <person name="Sharon I."/>
            <person name="Castelle C.J."/>
            <person name="Probst A.J."/>
            <person name="Thomas B.C."/>
            <person name="Singh A."/>
            <person name="Wilkins M.J."/>
            <person name="Karaoz U."/>
            <person name="Brodie E.L."/>
            <person name="Williams K.H."/>
            <person name="Hubbard S.S."/>
            <person name="Banfield J.F."/>
        </authorList>
    </citation>
    <scope>NUCLEOTIDE SEQUENCE [LARGE SCALE GENOMIC DNA]</scope>
</reference>